<reference evidence="2" key="2">
    <citation type="submission" date="2020-09" db="EMBL/GenBank/DDBJ databases">
        <authorList>
            <person name="Sun Q."/>
            <person name="Zhou Y."/>
        </authorList>
    </citation>
    <scope>NUCLEOTIDE SEQUENCE</scope>
    <source>
        <strain evidence="2">CGMCC 1.12426</strain>
    </source>
</reference>
<dbReference type="EMBL" id="BMFA01000006">
    <property type="protein sequence ID" value="GGB50854.1"/>
    <property type="molecule type" value="Genomic_DNA"/>
</dbReference>
<keyword evidence="3" id="KW-1185">Reference proteome</keyword>
<evidence type="ECO:0000313" key="2">
    <source>
        <dbReference type="EMBL" id="GGB50854.1"/>
    </source>
</evidence>
<feature type="signal peptide" evidence="1">
    <location>
        <begin position="1"/>
        <end position="32"/>
    </location>
</feature>
<protein>
    <recommendedName>
        <fullName evidence="4">DUF3833 family protein</fullName>
    </recommendedName>
</protein>
<keyword evidence="1" id="KW-0732">Signal</keyword>
<evidence type="ECO:0000313" key="3">
    <source>
        <dbReference type="Proteomes" id="UP000605148"/>
    </source>
</evidence>
<dbReference type="Proteomes" id="UP000605148">
    <property type="component" value="Unassembled WGS sequence"/>
</dbReference>
<dbReference type="RefSeq" id="WP_150496167.1">
    <property type="nucleotide sequence ID" value="NZ_BMFA01000006.1"/>
</dbReference>
<dbReference type="InterPro" id="IPR024409">
    <property type="entry name" value="DUF3833"/>
</dbReference>
<feature type="chain" id="PRO_5036918415" description="DUF3833 family protein" evidence="1">
    <location>
        <begin position="33"/>
        <end position="179"/>
    </location>
</feature>
<accession>A0A916X0W6</accession>
<evidence type="ECO:0008006" key="4">
    <source>
        <dbReference type="Google" id="ProtNLM"/>
    </source>
</evidence>
<sequence>MLLNLIRPSAFICLLALGLFGLAAAPIQPAQANTLVLEEFFRGKTVGKGVFESRFAGVYRPFTVYLTGTWNPRTFTLRLREDFVYEDGERDTKVWFFEKVGEGRYIGSRSDVKGPAIVTTGKDGAIRFSYVAEVPLENGSILLRFNDTLTQIDARTVKNTADVVKGGFPVGTVELTFKR</sequence>
<dbReference type="OrthoDB" id="5296954at2"/>
<organism evidence="2 3">
    <name type="scientific">Roseibium aquae</name>
    <dbReference type="NCBI Taxonomy" id="1323746"/>
    <lineage>
        <taxon>Bacteria</taxon>
        <taxon>Pseudomonadati</taxon>
        <taxon>Pseudomonadota</taxon>
        <taxon>Alphaproteobacteria</taxon>
        <taxon>Hyphomicrobiales</taxon>
        <taxon>Stappiaceae</taxon>
        <taxon>Roseibium</taxon>
    </lineage>
</organism>
<dbReference type="AlphaFoldDB" id="A0A916X0W6"/>
<evidence type="ECO:0000256" key="1">
    <source>
        <dbReference type="SAM" id="SignalP"/>
    </source>
</evidence>
<comment type="caution">
    <text evidence="2">The sequence shown here is derived from an EMBL/GenBank/DDBJ whole genome shotgun (WGS) entry which is preliminary data.</text>
</comment>
<proteinExistence type="predicted"/>
<dbReference type="Pfam" id="PF12915">
    <property type="entry name" value="DUF3833"/>
    <property type="match status" value="1"/>
</dbReference>
<reference evidence="2" key="1">
    <citation type="journal article" date="2014" name="Int. J. Syst. Evol. Microbiol.">
        <title>Complete genome sequence of Corynebacterium casei LMG S-19264T (=DSM 44701T), isolated from a smear-ripened cheese.</title>
        <authorList>
            <consortium name="US DOE Joint Genome Institute (JGI-PGF)"/>
            <person name="Walter F."/>
            <person name="Albersmeier A."/>
            <person name="Kalinowski J."/>
            <person name="Ruckert C."/>
        </authorList>
    </citation>
    <scope>NUCLEOTIDE SEQUENCE</scope>
    <source>
        <strain evidence="2">CGMCC 1.12426</strain>
    </source>
</reference>
<gene>
    <name evidence="2" type="ORF">GCM10011316_23680</name>
</gene>
<name>A0A916X0W6_9HYPH</name>